<dbReference type="Proteomes" id="UP001151478">
    <property type="component" value="Unassembled WGS sequence"/>
</dbReference>
<keyword evidence="1" id="KW-1133">Transmembrane helix</keyword>
<name>A0ABT5S6T3_9FLAO</name>
<dbReference type="Pfam" id="PF15956">
    <property type="entry name" value="DUF4760"/>
    <property type="match status" value="1"/>
</dbReference>
<organism evidence="2 3">
    <name type="scientific">Polaribacter ponticola</name>
    <dbReference type="NCBI Taxonomy" id="2978475"/>
    <lineage>
        <taxon>Bacteria</taxon>
        <taxon>Pseudomonadati</taxon>
        <taxon>Bacteroidota</taxon>
        <taxon>Flavobacteriia</taxon>
        <taxon>Flavobacteriales</taxon>
        <taxon>Flavobacteriaceae</taxon>
    </lineage>
</organism>
<evidence type="ECO:0000256" key="1">
    <source>
        <dbReference type="SAM" id="Phobius"/>
    </source>
</evidence>
<accession>A0ABT5S6T3</accession>
<sequence>MNKYNIEFTFTDIMAYGAGSVAIMALIYHALSLESQYKFHQENLFLTRNQYAYDVVSKFNEPQMTDALQFLYKIDKDKDKFFPDKKVQNFLDYIKENNEDRQRIVMVINYFEHLSILVKNNHIDEKIIKESFKTVFISTFVLMKPYIDYSQQESSSIWCNFEKMAINWNK</sequence>
<dbReference type="EMBL" id="JAOSLC020000003">
    <property type="protein sequence ID" value="MDD7913806.1"/>
    <property type="molecule type" value="Genomic_DNA"/>
</dbReference>
<evidence type="ECO:0000313" key="2">
    <source>
        <dbReference type="EMBL" id="MDD7913806.1"/>
    </source>
</evidence>
<proteinExistence type="predicted"/>
<protein>
    <submittedName>
        <fullName evidence="2">DUF4760 domain-containing protein</fullName>
    </submittedName>
</protein>
<comment type="caution">
    <text evidence="2">The sequence shown here is derived from an EMBL/GenBank/DDBJ whole genome shotgun (WGS) entry which is preliminary data.</text>
</comment>
<dbReference type="RefSeq" id="WP_274270244.1">
    <property type="nucleotide sequence ID" value="NZ_JAOSLC020000003.1"/>
</dbReference>
<reference evidence="2" key="1">
    <citation type="submission" date="2023-02" db="EMBL/GenBank/DDBJ databases">
        <title>Polaribacter ponticola sp. nov., isolated from seawater.</title>
        <authorList>
            <person name="Baek J.H."/>
            <person name="Kim J.M."/>
            <person name="Choi D.G."/>
            <person name="Jeon C.O."/>
        </authorList>
    </citation>
    <scope>NUCLEOTIDE SEQUENCE</scope>
    <source>
        <strain evidence="2">MSW5</strain>
    </source>
</reference>
<keyword evidence="1" id="KW-0812">Transmembrane</keyword>
<gene>
    <name evidence="2" type="ORF">N5A56_004960</name>
</gene>
<dbReference type="InterPro" id="IPR031876">
    <property type="entry name" value="DUF4760"/>
</dbReference>
<feature type="transmembrane region" description="Helical" evidence="1">
    <location>
        <begin position="13"/>
        <end position="31"/>
    </location>
</feature>
<keyword evidence="1" id="KW-0472">Membrane</keyword>
<evidence type="ECO:0000313" key="3">
    <source>
        <dbReference type="Proteomes" id="UP001151478"/>
    </source>
</evidence>
<keyword evidence="3" id="KW-1185">Reference proteome</keyword>